<organism evidence="2 3">
    <name type="scientific">Cucumis sativus</name>
    <name type="common">Cucumber</name>
    <dbReference type="NCBI Taxonomy" id="3659"/>
    <lineage>
        <taxon>Eukaryota</taxon>
        <taxon>Viridiplantae</taxon>
        <taxon>Streptophyta</taxon>
        <taxon>Embryophyta</taxon>
        <taxon>Tracheophyta</taxon>
        <taxon>Spermatophyta</taxon>
        <taxon>Magnoliopsida</taxon>
        <taxon>eudicotyledons</taxon>
        <taxon>Gunneridae</taxon>
        <taxon>Pentapetalae</taxon>
        <taxon>rosids</taxon>
        <taxon>fabids</taxon>
        <taxon>Cucurbitales</taxon>
        <taxon>Cucurbitaceae</taxon>
        <taxon>Benincaseae</taxon>
        <taxon>Cucumis</taxon>
    </lineage>
</organism>
<dbReference type="EMBL" id="CM002925">
    <property type="protein sequence ID" value="KGN53982.1"/>
    <property type="molecule type" value="Genomic_DNA"/>
</dbReference>
<dbReference type="Proteomes" id="UP000029981">
    <property type="component" value="Chromosome 4"/>
</dbReference>
<protein>
    <submittedName>
        <fullName evidence="2">Uncharacterized protein</fullName>
    </submittedName>
</protein>
<feature type="region of interest" description="Disordered" evidence="1">
    <location>
        <begin position="38"/>
        <end position="58"/>
    </location>
</feature>
<evidence type="ECO:0000256" key="1">
    <source>
        <dbReference type="SAM" id="MobiDB-lite"/>
    </source>
</evidence>
<evidence type="ECO:0000313" key="2">
    <source>
        <dbReference type="EMBL" id="KGN53982.1"/>
    </source>
</evidence>
<keyword evidence="3" id="KW-1185">Reference proteome</keyword>
<dbReference type="Gramene" id="KGN53982">
    <property type="protein sequence ID" value="KGN53982"/>
    <property type="gene ID" value="Csa_4G233360"/>
</dbReference>
<name>A0A0A0L059_CUCSA</name>
<reference evidence="2 3" key="3">
    <citation type="journal article" date="2010" name="BMC Genomics">
        <title>Transcriptome sequencing and comparative analysis of cucumber flowers with different sex types.</title>
        <authorList>
            <person name="Guo S."/>
            <person name="Zheng Y."/>
            <person name="Joung J.G."/>
            <person name="Liu S."/>
            <person name="Zhang Z."/>
            <person name="Crasta O.R."/>
            <person name="Sobral B.W."/>
            <person name="Xu Y."/>
            <person name="Huang S."/>
            <person name="Fei Z."/>
        </authorList>
    </citation>
    <scope>NUCLEOTIDE SEQUENCE [LARGE SCALE GENOMIC DNA]</scope>
    <source>
        <strain evidence="3">cv. 9930</strain>
    </source>
</reference>
<proteinExistence type="predicted"/>
<reference evidence="2 3" key="4">
    <citation type="journal article" date="2011" name="BMC Genomics">
        <title>RNA-Seq improves annotation of protein-coding genes in the cucumber genome.</title>
        <authorList>
            <person name="Li Z."/>
            <person name="Zhang Z."/>
            <person name="Yan P."/>
            <person name="Huang S."/>
            <person name="Fei Z."/>
            <person name="Lin K."/>
        </authorList>
    </citation>
    <scope>NUCLEOTIDE SEQUENCE [LARGE SCALE GENOMIC DNA]</scope>
    <source>
        <strain evidence="3">cv. 9930</strain>
    </source>
</reference>
<dbReference type="AlphaFoldDB" id="A0A0A0L059"/>
<feature type="compositionally biased region" description="Basic and acidic residues" evidence="1">
    <location>
        <begin position="42"/>
        <end position="58"/>
    </location>
</feature>
<gene>
    <name evidence="2" type="ORF">Csa_4G233360</name>
</gene>
<sequence>MYYSPIENVVLLPPIVPYEEQQFEEHLFNIQTFTKESLIEPSIDKDEDKEAPPPRRKR</sequence>
<accession>A0A0A0L059</accession>
<reference evidence="2 3" key="1">
    <citation type="journal article" date="2009" name="Nat. Genet.">
        <title>The genome of the cucumber, Cucumis sativus L.</title>
        <authorList>
            <person name="Huang S."/>
            <person name="Li R."/>
            <person name="Zhang Z."/>
            <person name="Li L."/>
            <person name="Gu X."/>
            <person name="Fan W."/>
            <person name="Lucas W.J."/>
            <person name="Wang X."/>
            <person name="Xie B."/>
            <person name="Ni P."/>
            <person name="Ren Y."/>
            <person name="Zhu H."/>
            <person name="Li J."/>
            <person name="Lin K."/>
            <person name="Jin W."/>
            <person name="Fei Z."/>
            <person name="Li G."/>
            <person name="Staub J."/>
            <person name="Kilian A."/>
            <person name="van der Vossen E.A."/>
            <person name="Wu Y."/>
            <person name="Guo J."/>
            <person name="He J."/>
            <person name="Jia Z."/>
            <person name="Ren Y."/>
            <person name="Tian G."/>
            <person name="Lu Y."/>
            <person name="Ruan J."/>
            <person name="Qian W."/>
            <person name="Wang M."/>
            <person name="Huang Q."/>
            <person name="Li B."/>
            <person name="Xuan Z."/>
            <person name="Cao J."/>
            <person name="Asan"/>
            <person name="Wu Z."/>
            <person name="Zhang J."/>
            <person name="Cai Q."/>
            <person name="Bai Y."/>
            <person name="Zhao B."/>
            <person name="Han Y."/>
            <person name="Li Y."/>
            <person name="Li X."/>
            <person name="Wang S."/>
            <person name="Shi Q."/>
            <person name="Liu S."/>
            <person name="Cho W.K."/>
            <person name="Kim J.Y."/>
            <person name="Xu Y."/>
            <person name="Heller-Uszynska K."/>
            <person name="Miao H."/>
            <person name="Cheng Z."/>
            <person name="Zhang S."/>
            <person name="Wu J."/>
            <person name="Yang Y."/>
            <person name="Kang H."/>
            <person name="Li M."/>
            <person name="Liang H."/>
            <person name="Ren X."/>
            <person name="Shi Z."/>
            <person name="Wen M."/>
            <person name="Jian M."/>
            <person name="Yang H."/>
            <person name="Zhang G."/>
            <person name="Yang Z."/>
            <person name="Chen R."/>
            <person name="Liu S."/>
            <person name="Li J."/>
            <person name="Ma L."/>
            <person name="Liu H."/>
            <person name="Zhou Y."/>
            <person name="Zhao J."/>
            <person name="Fang X."/>
            <person name="Li G."/>
            <person name="Fang L."/>
            <person name="Li Y."/>
            <person name="Liu D."/>
            <person name="Zheng H."/>
            <person name="Zhang Y."/>
            <person name="Qin N."/>
            <person name="Li Z."/>
            <person name="Yang G."/>
            <person name="Yang S."/>
            <person name="Bolund L."/>
            <person name="Kristiansen K."/>
            <person name="Zheng H."/>
            <person name="Li S."/>
            <person name="Zhang X."/>
            <person name="Yang H."/>
            <person name="Wang J."/>
            <person name="Sun R."/>
            <person name="Zhang B."/>
            <person name="Jiang S."/>
            <person name="Wang J."/>
            <person name="Du Y."/>
            <person name="Li S."/>
        </authorList>
    </citation>
    <scope>NUCLEOTIDE SEQUENCE [LARGE SCALE GENOMIC DNA]</scope>
    <source>
        <strain evidence="3">cv. 9930</strain>
    </source>
</reference>
<reference evidence="2 3" key="2">
    <citation type="journal article" date="2009" name="PLoS ONE">
        <title>An integrated genetic and cytogenetic map of the cucumber genome.</title>
        <authorList>
            <person name="Ren Y."/>
            <person name="Zhang Z."/>
            <person name="Liu J."/>
            <person name="Staub J.E."/>
            <person name="Han Y."/>
            <person name="Cheng Z."/>
            <person name="Li X."/>
            <person name="Lu J."/>
            <person name="Miao H."/>
            <person name="Kang H."/>
            <person name="Xie B."/>
            <person name="Gu X."/>
            <person name="Wang X."/>
            <person name="Du Y."/>
            <person name="Jin W."/>
            <person name="Huang S."/>
        </authorList>
    </citation>
    <scope>NUCLEOTIDE SEQUENCE [LARGE SCALE GENOMIC DNA]</scope>
    <source>
        <strain evidence="3">cv. 9930</strain>
    </source>
</reference>
<evidence type="ECO:0000313" key="3">
    <source>
        <dbReference type="Proteomes" id="UP000029981"/>
    </source>
</evidence>